<gene>
    <name evidence="1" type="ORF">FHW37_11741</name>
</gene>
<proteinExistence type="predicted"/>
<dbReference type="EMBL" id="VIWP01000017">
    <property type="protein sequence ID" value="TWF43953.1"/>
    <property type="molecule type" value="Genomic_DNA"/>
</dbReference>
<accession>A0A561Q0R7</accession>
<keyword evidence="2" id="KW-1185">Reference proteome</keyword>
<evidence type="ECO:0000313" key="1">
    <source>
        <dbReference type="EMBL" id="TWF43953.1"/>
    </source>
</evidence>
<sequence>MNIETDAFKLAQEYLALGGKRLSKIDDNIVSTRQWDDEPREAKRFWDEHVSTLPEKKRIEVETHLPSINDR</sequence>
<dbReference type="RefSeq" id="WP_246691026.1">
    <property type="nucleotide sequence ID" value="NZ_VIWP01000017.1"/>
</dbReference>
<dbReference type="AlphaFoldDB" id="A0A561Q0R7"/>
<protein>
    <submittedName>
        <fullName evidence="1">Uncharacterized protein</fullName>
    </submittedName>
</protein>
<evidence type="ECO:0000313" key="2">
    <source>
        <dbReference type="Proteomes" id="UP000320653"/>
    </source>
</evidence>
<reference evidence="1 2" key="1">
    <citation type="submission" date="2019-06" db="EMBL/GenBank/DDBJ databases">
        <title>Sorghum-associated microbial communities from plants grown in Nebraska, USA.</title>
        <authorList>
            <person name="Schachtman D."/>
        </authorList>
    </citation>
    <scope>NUCLEOTIDE SEQUENCE [LARGE SCALE GENOMIC DNA]</scope>
    <source>
        <strain evidence="1 2">1225</strain>
    </source>
</reference>
<name>A0A561Q0R7_9HYPH</name>
<comment type="caution">
    <text evidence="1">The sequence shown here is derived from an EMBL/GenBank/DDBJ whole genome shotgun (WGS) entry which is preliminary data.</text>
</comment>
<organism evidence="1 2">
    <name type="scientific">Neorhizobium alkalisoli</name>
    <dbReference type="NCBI Taxonomy" id="528178"/>
    <lineage>
        <taxon>Bacteria</taxon>
        <taxon>Pseudomonadati</taxon>
        <taxon>Pseudomonadota</taxon>
        <taxon>Alphaproteobacteria</taxon>
        <taxon>Hyphomicrobiales</taxon>
        <taxon>Rhizobiaceae</taxon>
        <taxon>Rhizobium/Agrobacterium group</taxon>
        <taxon>Neorhizobium</taxon>
    </lineage>
</organism>
<dbReference type="Proteomes" id="UP000320653">
    <property type="component" value="Unassembled WGS sequence"/>
</dbReference>